<dbReference type="GO" id="GO:0003700">
    <property type="term" value="F:DNA-binding transcription factor activity"/>
    <property type="evidence" value="ECO:0007669"/>
    <property type="project" value="TreeGrafter"/>
</dbReference>
<feature type="domain" description="HTH iclR-type" evidence="7">
    <location>
        <begin position="12"/>
        <end position="72"/>
    </location>
</feature>
<dbReference type="InterPro" id="IPR050707">
    <property type="entry name" value="HTH_MetabolicPath_Reg"/>
</dbReference>
<evidence type="ECO:0000256" key="2">
    <source>
        <dbReference type="ARBA" id="ARBA00023015"/>
    </source>
</evidence>
<evidence type="ECO:0000256" key="5">
    <source>
        <dbReference type="ARBA" id="ARBA00058938"/>
    </source>
</evidence>
<dbReference type="GeneID" id="85484393"/>
<dbReference type="InterPro" id="IPR036388">
    <property type="entry name" value="WH-like_DNA-bd_sf"/>
</dbReference>
<dbReference type="FunFam" id="1.10.10.10:FF:000056">
    <property type="entry name" value="IclR family transcriptional regulator"/>
    <property type="match status" value="1"/>
</dbReference>
<dbReference type="InterPro" id="IPR012794">
    <property type="entry name" value="PcaR_PcaU"/>
</dbReference>
<keyword evidence="3" id="KW-0238">DNA-binding</keyword>
<reference evidence="10 11" key="1">
    <citation type="submission" date="2016-10" db="EMBL/GenBank/DDBJ databases">
        <authorList>
            <person name="de Groot N.N."/>
        </authorList>
    </citation>
    <scope>NUCLEOTIDE SEQUENCE [LARGE SCALE GENOMIC DNA]</scope>
    <source>
        <strain evidence="10 11">DSM 44908</strain>
    </source>
</reference>
<dbReference type="InterPro" id="IPR014757">
    <property type="entry name" value="Tscrpt_reg_IclR_C"/>
</dbReference>
<dbReference type="SUPFAM" id="SSF55781">
    <property type="entry name" value="GAF domain-like"/>
    <property type="match status" value="1"/>
</dbReference>
<dbReference type="InterPro" id="IPR005471">
    <property type="entry name" value="Tscrpt_reg_IclR_N"/>
</dbReference>
<name>A0A1I0SJD7_9NOCA</name>
<dbReference type="SMART" id="SM00346">
    <property type="entry name" value="HTH_ICLR"/>
    <property type="match status" value="1"/>
</dbReference>
<feature type="domain" description="IclR-ED" evidence="8">
    <location>
        <begin position="73"/>
        <end position="257"/>
    </location>
</feature>
<dbReference type="Pfam" id="PF01614">
    <property type="entry name" value="IclR_C"/>
    <property type="match status" value="1"/>
</dbReference>
<evidence type="ECO:0000259" key="7">
    <source>
        <dbReference type="PROSITE" id="PS51077"/>
    </source>
</evidence>
<dbReference type="GO" id="GO:0046278">
    <property type="term" value="P:3,4-dihydroxybenzoate metabolic process"/>
    <property type="evidence" value="ECO:0007669"/>
    <property type="project" value="InterPro"/>
</dbReference>
<dbReference type="InterPro" id="IPR036390">
    <property type="entry name" value="WH_DNA-bd_sf"/>
</dbReference>
<dbReference type="EMBL" id="FOJN01000001">
    <property type="protein sequence ID" value="SFA39635.1"/>
    <property type="molecule type" value="Genomic_DNA"/>
</dbReference>
<gene>
    <name evidence="9" type="ORF">HQ605_05840</name>
    <name evidence="10" type="ORF">SAMN05444374_101335</name>
</gene>
<dbReference type="PROSITE" id="PS51077">
    <property type="entry name" value="HTH_ICLR"/>
    <property type="match status" value="1"/>
</dbReference>
<comment type="function">
    <text evidence="5">May be an activator protein for the gylABX operon.</text>
</comment>
<dbReference type="Pfam" id="PF09339">
    <property type="entry name" value="HTH_IclR"/>
    <property type="match status" value="1"/>
</dbReference>
<dbReference type="SUPFAM" id="SSF46785">
    <property type="entry name" value="Winged helix' DNA-binding domain"/>
    <property type="match status" value="1"/>
</dbReference>
<evidence type="ECO:0000256" key="1">
    <source>
        <dbReference type="ARBA" id="ARBA00022798"/>
    </source>
</evidence>
<dbReference type="OrthoDB" id="60629at2"/>
<dbReference type="InterPro" id="IPR029016">
    <property type="entry name" value="GAF-like_dom_sf"/>
</dbReference>
<reference evidence="9 12" key="2">
    <citation type="submission" date="2020-06" db="EMBL/GenBank/DDBJ databases">
        <title>Taxonomy, biology and ecology of Rhodococcus bacteria occurring in California pistachio and other woody hosts as revealed by genome sequence analyses.</title>
        <authorList>
            <person name="Gai Y."/>
            <person name="Riely B."/>
        </authorList>
    </citation>
    <scope>NUCLEOTIDE SEQUENCE [LARGE SCALE GENOMIC DNA]</scope>
    <source>
        <strain evidence="9 12">BP-284</strain>
    </source>
</reference>
<dbReference type="PROSITE" id="PS51078">
    <property type="entry name" value="ICLR_ED"/>
    <property type="match status" value="1"/>
</dbReference>
<keyword evidence="12" id="KW-1185">Reference proteome</keyword>
<accession>A0A1I0SJD7</accession>
<evidence type="ECO:0000313" key="9">
    <source>
        <dbReference type="EMBL" id="MBY6320334.1"/>
    </source>
</evidence>
<evidence type="ECO:0000256" key="4">
    <source>
        <dbReference type="ARBA" id="ARBA00023163"/>
    </source>
</evidence>
<dbReference type="Proteomes" id="UP000182054">
    <property type="component" value="Unassembled WGS sequence"/>
</dbReference>
<dbReference type="GO" id="GO:0045892">
    <property type="term" value="P:negative regulation of DNA-templated transcription"/>
    <property type="evidence" value="ECO:0007669"/>
    <property type="project" value="TreeGrafter"/>
</dbReference>
<evidence type="ECO:0000256" key="3">
    <source>
        <dbReference type="ARBA" id="ARBA00023125"/>
    </source>
</evidence>
<evidence type="ECO:0000313" key="11">
    <source>
        <dbReference type="Proteomes" id="UP000182054"/>
    </source>
</evidence>
<dbReference type="AlphaFoldDB" id="A0A1I0SJD7"/>
<dbReference type="EMBL" id="JABUKG010000004">
    <property type="protein sequence ID" value="MBY6320334.1"/>
    <property type="molecule type" value="Genomic_DNA"/>
</dbReference>
<protein>
    <recommendedName>
        <fullName evidence="6">Glycerol operon regulatory protein</fullName>
    </recommendedName>
</protein>
<dbReference type="Gene3D" id="1.10.10.10">
    <property type="entry name" value="Winged helix-like DNA-binding domain superfamily/Winged helix DNA-binding domain"/>
    <property type="match status" value="1"/>
</dbReference>
<dbReference type="GO" id="GO:0045893">
    <property type="term" value="P:positive regulation of DNA-templated transcription"/>
    <property type="evidence" value="ECO:0007669"/>
    <property type="project" value="InterPro"/>
</dbReference>
<keyword evidence="2" id="KW-0805">Transcription regulation</keyword>
<keyword evidence="1" id="KW-0319">Glycerol metabolism</keyword>
<dbReference type="NCBIfam" id="TIGR02431">
    <property type="entry name" value="pcaR_pcaU"/>
    <property type="match status" value="1"/>
</dbReference>
<dbReference type="Gene3D" id="3.30.450.40">
    <property type="match status" value="1"/>
</dbReference>
<evidence type="ECO:0000313" key="10">
    <source>
        <dbReference type="EMBL" id="SFA39635.1"/>
    </source>
</evidence>
<dbReference type="PANTHER" id="PTHR30136">
    <property type="entry name" value="HELIX-TURN-HELIX TRANSCRIPTIONAL REGULATOR, ICLR FAMILY"/>
    <property type="match status" value="1"/>
</dbReference>
<keyword evidence="4" id="KW-0804">Transcription</keyword>
<dbReference type="GO" id="GO:0006071">
    <property type="term" value="P:glycerol metabolic process"/>
    <property type="evidence" value="ECO:0007669"/>
    <property type="project" value="UniProtKB-KW"/>
</dbReference>
<sequence length="264" mass="28158">MSDERTTSPDHVQSLARGLAVVRCFDAAHPRRTLADVARATDLSRPTARRFLLTLVELGYVRTDGTTFALTPAVLELGYSYLSALGLPEIAQPHLEALSTEVGESSSVSVLDGDDVVYVARVPVRRIMTVAITIGTRFPAYATSMGRVLLAALPDDELDAYLARTDFTDLTGRTAVTPDSLRDRILAARSDGVVVVDQELEVGLRSLAAPVHGPDGAVVAALNISTPAARYTDEDLHSVLVPALRRTAAAIDADLTRVGVTTQP</sequence>
<dbReference type="RefSeq" id="WP_068100109.1">
    <property type="nucleotide sequence ID" value="NZ_FOJN01000001.1"/>
</dbReference>
<evidence type="ECO:0000256" key="6">
    <source>
        <dbReference type="ARBA" id="ARBA00070406"/>
    </source>
</evidence>
<dbReference type="GO" id="GO:0003677">
    <property type="term" value="F:DNA binding"/>
    <property type="evidence" value="ECO:0007669"/>
    <property type="project" value="UniProtKB-KW"/>
</dbReference>
<evidence type="ECO:0000313" key="12">
    <source>
        <dbReference type="Proteomes" id="UP001520140"/>
    </source>
</evidence>
<evidence type="ECO:0000259" key="8">
    <source>
        <dbReference type="PROSITE" id="PS51078"/>
    </source>
</evidence>
<proteinExistence type="predicted"/>
<organism evidence="10 11">
    <name type="scientific">Rhodococcoides kroppenstedtii</name>
    <dbReference type="NCBI Taxonomy" id="293050"/>
    <lineage>
        <taxon>Bacteria</taxon>
        <taxon>Bacillati</taxon>
        <taxon>Actinomycetota</taxon>
        <taxon>Actinomycetes</taxon>
        <taxon>Mycobacteriales</taxon>
        <taxon>Nocardiaceae</taxon>
        <taxon>Rhodococcoides</taxon>
    </lineage>
</organism>
<dbReference type="PANTHER" id="PTHR30136:SF34">
    <property type="entry name" value="TRANSCRIPTIONAL REGULATOR"/>
    <property type="match status" value="1"/>
</dbReference>
<dbReference type="Proteomes" id="UP001520140">
    <property type="component" value="Unassembled WGS sequence"/>
</dbReference>